<feature type="domain" description="26S proteasome non-ATPase regulatory subunit 1/RPN2 N-terminal" evidence="9">
    <location>
        <begin position="4"/>
        <end position="307"/>
    </location>
</feature>
<sequence>MSLTTAAPLLALLRESQDSVKTYALESINNVVDQLWSEISNELPDIEALYDDDTFSDREMAALIASKVYYNLGEYESAVKYALAAEDRFDIDEQSQFVETIVSKSIEMYVQKASKQYTKDELFYTKNTIDPKLTSIFERMIEKCLKASELKLALGIALEGFRLDIIESALKNKMDQDSAPENVKTINYLLTLAITTVTNSKFRSAILRKSFDFLMNMSNCDYLTLNKVVVNLNDAELALQLFRKLKEENDEGLSAQIAFDLVSSASQQLLEILVTELTAQGYDSALLNILSGLPTCDYYNTFLLNNKNIDIGLLNKSKSALDGKFSLFHTAVSVANGFMHAGTTDNSFIKANLPWLGKAQNWAKFTATASLGVIHKGNLLEGKKVMAPYLPGSRASSRFIKGGSLYGLGLIYAGFGRDTTDYLKNIIVENSGTTGDEDVDVLLHGASLGIGLAGMGSANIEVYEALKEVLYNDSATSGEAAALGMGLCMLGTGKSEAIHDMFTYSQETQHGNITRGLAVGLALINYGRQELADGLIVKMLASDESLLRYGGAFTIALAYAGTGNNSAVKRLLHVAVSDSNDDVRRAAVIALGFVLLRDYTTVPRIVQLLSESHNAHVRCGTAFALGIACAGKGLQSAIDVLDPLTKDPVDFVRQAAMIALSLILIQQTEKLNPQVAEINKNFLNVITNKHQEGLAKFGACVAQGIMNAGGRNVTIQLENADTGTLDTKSVVGLVMFSQFWYWFPLSHFLSLSFTPTTVIGIRGTDQAIPKFQMNCYAKEEAFSYPKMYEESSGKEVEKVATAVLSTTARAKARAKKTKKEKGSNEEEKKKEREEKEREEKEKESEAEKKGIKETKESDEEFYKNKYSSKPYKVNNMTRILPQQSRYISFIKEDRFVPVRKFKGNNGVVVLRDKEPKEPIELIETVRQMKDVNAPLPTPFKVEENVDFPNA</sequence>
<dbReference type="InterPro" id="IPR040623">
    <property type="entry name" value="RPN2_C"/>
</dbReference>
<keyword evidence="4" id="KW-0677">Repeat</keyword>
<evidence type="ECO:0000256" key="5">
    <source>
        <dbReference type="ARBA" id="ARBA00022942"/>
    </source>
</evidence>
<dbReference type="Pfam" id="PF21505">
    <property type="entry name" value="RPN2_N"/>
    <property type="match status" value="1"/>
</dbReference>
<dbReference type="Pfam" id="PF01851">
    <property type="entry name" value="PC_rep"/>
    <property type="match status" value="3"/>
</dbReference>
<dbReference type="Pfam" id="PF18004">
    <property type="entry name" value="RPN2_C"/>
    <property type="match status" value="1"/>
</dbReference>
<keyword evidence="11" id="KW-1185">Reference proteome</keyword>
<dbReference type="PANTHER" id="PTHR10943:SF2">
    <property type="entry name" value="26S PROTEASOME NON-ATPASE REGULATORY SUBUNIT 1"/>
    <property type="match status" value="1"/>
</dbReference>
<evidence type="ECO:0000313" key="11">
    <source>
        <dbReference type="Proteomes" id="UP001161438"/>
    </source>
</evidence>
<feature type="region of interest" description="Disordered" evidence="7">
    <location>
        <begin position="810"/>
        <end position="857"/>
    </location>
</feature>
<dbReference type="GO" id="GO:0030234">
    <property type="term" value="F:enzyme regulator activity"/>
    <property type="evidence" value="ECO:0007669"/>
    <property type="project" value="UniProtKB-UniRule"/>
</dbReference>
<dbReference type="AlphaFoldDB" id="A0AA35J1L6"/>
<dbReference type="PANTHER" id="PTHR10943">
    <property type="entry name" value="26S PROTEASOME NON-ATPASE REGULATORY SUBUNIT"/>
    <property type="match status" value="1"/>
</dbReference>
<comment type="similarity">
    <text evidence="2 6">Belongs to the proteasome subunit S1 family.</text>
</comment>
<protein>
    <recommendedName>
        <fullName evidence="3 6">26S proteasome regulatory subunit RPN2</fullName>
    </recommendedName>
</protein>
<evidence type="ECO:0000256" key="3">
    <source>
        <dbReference type="ARBA" id="ARBA00015684"/>
    </source>
</evidence>
<dbReference type="GO" id="GO:0042176">
    <property type="term" value="P:regulation of protein catabolic process"/>
    <property type="evidence" value="ECO:0007669"/>
    <property type="project" value="UniProtKB-UniRule"/>
</dbReference>
<dbReference type="InterPro" id="IPR002015">
    <property type="entry name" value="Proteasome/cyclosome_rpt"/>
</dbReference>
<accession>A0AA35J1L6</accession>
<gene>
    <name evidence="10" type="primary">SMKI09G0930</name>
    <name evidence="10" type="ORF">SMKI_09G0930</name>
</gene>
<dbReference type="RefSeq" id="XP_056082801.1">
    <property type="nucleotide sequence ID" value="XM_056223184.1"/>
</dbReference>
<feature type="domain" description="26S proteasome regulatory subunit RPN2 C-terminal" evidence="8">
    <location>
        <begin position="756"/>
        <end position="922"/>
    </location>
</feature>
<dbReference type="Proteomes" id="UP001161438">
    <property type="component" value="Chromosome 9"/>
</dbReference>
<feature type="compositionally biased region" description="Basic and acidic residues" evidence="7">
    <location>
        <begin position="820"/>
        <end position="857"/>
    </location>
</feature>
<proteinExistence type="inferred from homology"/>
<dbReference type="Gene3D" id="1.25.10.10">
    <property type="entry name" value="Leucine-rich Repeat Variant"/>
    <property type="match status" value="1"/>
</dbReference>
<dbReference type="PIRSF" id="PIRSF015947">
    <property type="entry name" value="26S_Psome_Rpn2"/>
    <property type="match status" value="1"/>
</dbReference>
<keyword evidence="5 6" id="KW-0647">Proteasome</keyword>
<dbReference type="SUPFAM" id="SSF48371">
    <property type="entry name" value="ARM repeat"/>
    <property type="match status" value="1"/>
</dbReference>
<dbReference type="GO" id="GO:0005634">
    <property type="term" value="C:nucleus"/>
    <property type="evidence" value="ECO:0007669"/>
    <property type="project" value="TreeGrafter"/>
</dbReference>
<evidence type="ECO:0000259" key="9">
    <source>
        <dbReference type="Pfam" id="PF21505"/>
    </source>
</evidence>
<comment type="function">
    <text evidence="1 6">Acts as a regulatory subunit of the 26S proteasome which is involved in the ATP-dependent degradation of ubiquitinated proteins.</text>
</comment>
<dbReference type="InterPro" id="IPR011989">
    <property type="entry name" value="ARM-like"/>
</dbReference>
<name>A0AA35J1L6_SACMI</name>
<dbReference type="GO" id="GO:0008540">
    <property type="term" value="C:proteasome regulatory particle, base subcomplex"/>
    <property type="evidence" value="ECO:0007669"/>
    <property type="project" value="UniProtKB-UniRule"/>
</dbReference>
<evidence type="ECO:0000256" key="4">
    <source>
        <dbReference type="ARBA" id="ARBA00022737"/>
    </source>
</evidence>
<dbReference type="EMBL" id="OX365765">
    <property type="protein sequence ID" value="CAI4039686.1"/>
    <property type="molecule type" value="Genomic_DNA"/>
</dbReference>
<dbReference type="InterPro" id="IPR016642">
    <property type="entry name" value="26S_Psome_Rpn2"/>
</dbReference>
<organism evidence="10 11">
    <name type="scientific">Saccharomyces mikatae IFO 1815</name>
    <dbReference type="NCBI Taxonomy" id="226126"/>
    <lineage>
        <taxon>Eukaryota</taxon>
        <taxon>Fungi</taxon>
        <taxon>Dikarya</taxon>
        <taxon>Ascomycota</taxon>
        <taxon>Saccharomycotina</taxon>
        <taxon>Saccharomycetes</taxon>
        <taxon>Saccharomycetales</taxon>
        <taxon>Saccharomycetaceae</taxon>
        <taxon>Saccharomyces</taxon>
    </lineage>
</organism>
<evidence type="ECO:0000256" key="2">
    <source>
        <dbReference type="ARBA" id="ARBA00006308"/>
    </source>
</evidence>
<evidence type="ECO:0000256" key="7">
    <source>
        <dbReference type="SAM" id="MobiDB-lite"/>
    </source>
</evidence>
<evidence type="ECO:0000256" key="1">
    <source>
        <dbReference type="ARBA" id="ARBA00002187"/>
    </source>
</evidence>
<dbReference type="Pfam" id="PF13646">
    <property type="entry name" value="HEAT_2"/>
    <property type="match status" value="1"/>
</dbReference>
<dbReference type="FunFam" id="1.25.10.10:FF:000017">
    <property type="entry name" value="26S proteasome non-ATPase regulatory subunit 1"/>
    <property type="match status" value="1"/>
</dbReference>
<dbReference type="InterPro" id="IPR048570">
    <property type="entry name" value="PSMD1_RPN2_N"/>
</dbReference>
<dbReference type="GeneID" id="80918897"/>
<dbReference type="InterPro" id="IPR016024">
    <property type="entry name" value="ARM-type_fold"/>
</dbReference>
<feature type="compositionally biased region" description="Basic residues" evidence="7">
    <location>
        <begin position="810"/>
        <end position="819"/>
    </location>
</feature>
<dbReference type="GO" id="GO:0043161">
    <property type="term" value="P:proteasome-mediated ubiquitin-dependent protein catabolic process"/>
    <property type="evidence" value="ECO:0007669"/>
    <property type="project" value="TreeGrafter"/>
</dbReference>
<evidence type="ECO:0000256" key="6">
    <source>
        <dbReference type="PIRNR" id="PIRNR015947"/>
    </source>
</evidence>
<evidence type="ECO:0000259" key="8">
    <source>
        <dbReference type="Pfam" id="PF18004"/>
    </source>
</evidence>
<reference evidence="10" key="1">
    <citation type="submission" date="2022-10" db="EMBL/GenBank/DDBJ databases">
        <authorList>
            <person name="Byrne P K."/>
        </authorList>
    </citation>
    <scope>NUCLEOTIDE SEQUENCE</scope>
    <source>
        <strain evidence="10">IFO1815</strain>
    </source>
</reference>
<dbReference type="GO" id="GO:0034515">
    <property type="term" value="C:proteasome storage granule"/>
    <property type="evidence" value="ECO:0007669"/>
    <property type="project" value="TreeGrafter"/>
</dbReference>
<evidence type="ECO:0000313" key="10">
    <source>
        <dbReference type="EMBL" id="CAI4039686.1"/>
    </source>
</evidence>